<keyword evidence="1" id="KW-1133">Transmembrane helix</keyword>
<organism evidence="2 3">
    <name type="scientific">Funneliformis caledonium</name>
    <dbReference type="NCBI Taxonomy" id="1117310"/>
    <lineage>
        <taxon>Eukaryota</taxon>
        <taxon>Fungi</taxon>
        <taxon>Fungi incertae sedis</taxon>
        <taxon>Mucoromycota</taxon>
        <taxon>Glomeromycotina</taxon>
        <taxon>Glomeromycetes</taxon>
        <taxon>Glomerales</taxon>
        <taxon>Glomeraceae</taxon>
        <taxon>Funneliformis</taxon>
    </lineage>
</organism>
<sequence length="182" mass="20876">VSVHLNSMSENFTLDLTTVLIVLVFIVLLKMKIDEVREEQRNFLRNSKVPHPANFFMKFKYCSKKLDIQDYDKRLNAVTSSVSSSISNQRSFSGKLGDYEDKNRAINRKKNESLISNTDNEKIEGDNEIEEADEIITDFLEKAVECSKSSKTLCLVYIKQYPNGDIIDFCLCSSFSEGFQDQ</sequence>
<evidence type="ECO:0000256" key="1">
    <source>
        <dbReference type="SAM" id="Phobius"/>
    </source>
</evidence>
<keyword evidence="1" id="KW-0812">Transmembrane</keyword>
<protein>
    <submittedName>
        <fullName evidence="2">8885_t:CDS:1</fullName>
    </submittedName>
</protein>
<reference evidence="2" key="1">
    <citation type="submission" date="2021-06" db="EMBL/GenBank/DDBJ databases">
        <authorList>
            <person name="Kallberg Y."/>
            <person name="Tangrot J."/>
            <person name="Rosling A."/>
        </authorList>
    </citation>
    <scope>NUCLEOTIDE SEQUENCE</scope>
    <source>
        <strain evidence="2">UK204</strain>
    </source>
</reference>
<dbReference type="AlphaFoldDB" id="A0A9N9ING9"/>
<evidence type="ECO:0000313" key="2">
    <source>
        <dbReference type="EMBL" id="CAG8744708.1"/>
    </source>
</evidence>
<gene>
    <name evidence="2" type="ORF">FCALED_LOCUS15875</name>
</gene>
<feature type="non-terminal residue" evidence="2">
    <location>
        <position position="182"/>
    </location>
</feature>
<accession>A0A9N9ING9</accession>
<dbReference type="EMBL" id="CAJVPQ010016097">
    <property type="protein sequence ID" value="CAG8744708.1"/>
    <property type="molecule type" value="Genomic_DNA"/>
</dbReference>
<feature type="transmembrane region" description="Helical" evidence="1">
    <location>
        <begin position="12"/>
        <end position="31"/>
    </location>
</feature>
<keyword evidence="3" id="KW-1185">Reference proteome</keyword>
<dbReference type="Proteomes" id="UP000789570">
    <property type="component" value="Unassembled WGS sequence"/>
</dbReference>
<comment type="caution">
    <text evidence="2">The sequence shown here is derived from an EMBL/GenBank/DDBJ whole genome shotgun (WGS) entry which is preliminary data.</text>
</comment>
<evidence type="ECO:0000313" key="3">
    <source>
        <dbReference type="Proteomes" id="UP000789570"/>
    </source>
</evidence>
<name>A0A9N9ING9_9GLOM</name>
<proteinExistence type="predicted"/>
<keyword evidence="1" id="KW-0472">Membrane</keyword>